<comment type="caution">
    <text evidence="3">The sequence shown here is derived from an EMBL/GenBank/DDBJ whole genome shotgun (WGS) entry which is preliminary data.</text>
</comment>
<dbReference type="SUPFAM" id="SSF48208">
    <property type="entry name" value="Six-hairpin glycosidases"/>
    <property type="match status" value="1"/>
</dbReference>
<name>A0ABR3EW96_9AGAR</name>
<dbReference type="PANTHER" id="PTHR36845:SF1">
    <property type="entry name" value="HYDROLASE, PUTATIVE (AFU_ORTHOLOGUE AFUA_7G05090)-RELATED"/>
    <property type="match status" value="1"/>
</dbReference>
<dbReference type="Pfam" id="PF23562">
    <property type="entry name" value="AMP-binding_C_3"/>
    <property type="match status" value="1"/>
</dbReference>
<dbReference type="InterPro" id="IPR008928">
    <property type="entry name" value="6-hairpin_glycosidase_sf"/>
</dbReference>
<proteinExistence type="inferred from homology"/>
<dbReference type="PANTHER" id="PTHR36845">
    <property type="entry name" value="HYDROLASE, PUTATIVE (AFU_ORTHOLOGUE AFUA_7G05090)-RELATED"/>
    <property type="match status" value="1"/>
</dbReference>
<comment type="similarity">
    <text evidence="2">Belongs to the glycosyl hydrolase 88 family.</text>
</comment>
<dbReference type="Proteomes" id="UP001465976">
    <property type="component" value="Unassembled WGS sequence"/>
</dbReference>
<organism evidence="3 4">
    <name type="scientific">Marasmius crinis-equi</name>
    <dbReference type="NCBI Taxonomy" id="585013"/>
    <lineage>
        <taxon>Eukaryota</taxon>
        <taxon>Fungi</taxon>
        <taxon>Dikarya</taxon>
        <taxon>Basidiomycota</taxon>
        <taxon>Agaricomycotina</taxon>
        <taxon>Agaricomycetes</taxon>
        <taxon>Agaricomycetidae</taxon>
        <taxon>Agaricales</taxon>
        <taxon>Marasmiineae</taxon>
        <taxon>Marasmiaceae</taxon>
        <taxon>Marasmius</taxon>
    </lineage>
</organism>
<dbReference type="InterPro" id="IPR042099">
    <property type="entry name" value="ANL_N_sf"/>
</dbReference>
<evidence type="ECO:0000313" key="3">
    <source>
        <dbReference type="EMBL" id="KAL0567193.1"/>
    </source>
</evidence>
<feature type="non-terminal residue" evidence="3">
    <location>
        <position position="791"/>
    </location>
</feature>
<dbReference type="InterPro" id="IPR012341">
    <property type="entry name" value="6hp_glycosidase-like_sf"/>
</dbReference>
<accession>A0ABR3EW96</accession>
<sequence>MITPNTPLTSLALAASQWPSNAIFKTPIIDNLRNPIAPHIVGYDTVTYSEFQIYVETSARYWYAKLSEDDLINVVHQGYCIVQPTSLPPSIEEFKSMFRLAGLNRARLFAPLLSRVLEASRTDSGLLDLLKALKSIRHGGSGLPSNDFEWAELNKLNLINGYGSTECGFPLMTSEVNKVGTPGRAYLRPVQPLKEDGTPLTCYRFDPVTEGKGGDGSVVLKELVVLRESADLPHHSLLGSQEDFHTGDLLEEVKPGEYIHRGRVDDWIMMANAAKCDASSIEDDAMTLCKDLFSECLAVGSSQPSPALIVEAAVADTDEKERLVQDIYKRIVDSDGHQKRFLHQRIASPDAIIIVPPGSMMRTATKGNIRRKAMEEAFGDPIATATSSVSSARHAPAQLYSPLIPTKLLHTFNELPHPIQYPQYTNPNHSWDYFGPDAAWTSGFFPATLYEMNKRRELCHNPDVSGDNIDWVGLGRRASSGLADLPGKNHRGHDVGFLSYPFVEELKINPTNKTAISIVNAFAQDLANLFIPKAHVTRSWNRGNLSVVQVIIDNMMNIDLLCTSAKLTGNETLLWIAETHADTTMRNHIRRDGSTWHVVEYDAQTGKVIRKRTGQGYSHDRFVFLIIQAQQILTPSFNSTWSRGQAWGIYGFANMYLRTTIPTYLATSRRLATYFLYNIPKDGIVPWDFNAPIKDPKVPGGVRPADSSAATIAATGLLRLAEVETSPEKAKKWIDGALMILNRITKLAWSPQWDSLLSNGTVNWNVNNYLTGTVYGDYYFVKAGNDLVRMG</sequence>
<keyword evidence="4" id="KW-1185">Reference proteome</keyword>
<gene>
    <name evidence="3" type="ORF">V5O48_014805</name>
</gene>
<reference evidence="3 4" key="1">
    <citation type="submission" date="2024-02" db="EMBL/GenBank/DDBJ databases">
        <title>A draft genome for the cacao thread blight pathogen Marasmius crinis-equi.</title>
        <authorList>
            <person name="Cohen S.P."/>
            <person name="Baruah I.K."/>
            <person name="Amoako-Attah I."/>
            <person name="Bukari Y."/>
            <person name="Meinhardt L.W."/>
            <person name="Bailey B.A."/>
        </authorList>
    </citation>
    <scope>NUCLEOTIDE SEQUENCE [LARGE SCALE GENOMIC DNA]</scope>
    <source>
        <strain evidence="3 4">GH-76</strain>
    </source>
</reference>
<dbReference type="Gene3D" id="1.50.10.10">
    <property type="match status" value="1"/>
</dbReference>
<dbReference type="InterPro" id="IPR052369">
    <property type="entry name" value="UG_Glycosaminoglycan_Hydrolase"/>
</dbReference>
<evidence type="ECO:0000256" key="1">
    <source>
        <dbReference type="ARBA" id="ARBA00022801"/>
    </source>
</evidence>
<dbReference type="EMBL" id="JBAHYK010001650">
    <property type="protein sequence ID" value="KAL0567193.1"/>
    <property type="molecule type" value="Genomic_DNA"/>
</dbReference>
<evidence type="ECO:0000256" key="2">
    <source>
        <dbReference type="ARBA" id="ARBA00038358"/>
    </source>
</evidence>
<dbReference type="SUPFAM" id="SSF56801">
    <property type="entry name" value="Acetyl-CoA synthetase-like"/>
    <property type="match status" value="1"/>
</dbReference>
<keyword evidence="1" id="KW-0378">Hydrolase</keyword>
<evidence type="ECO:0000313" key="4">
    <source>
        <dbReference type="Proteomes" id="UP001465976"/>
    </source>
</evidence>
<protein>
    <submittedName>
        <fullName evidence="3">Uncharacterized protein</fullName>
    </submittedName>
</protein>
<dbReference type="Gene3D" id="3.40.50.12780">
    <property type="entry name" value="N-terminal domain of ligase-like"/>
    <property type="match status" value="1"/>
</dbReference>